<dbReference type="Pfam" id="PF02353">
    <property type="entry name" value="CMAS"/>
    <property type="match status" value="1"/>
</dbReference>
<dbReference type="STRING" id="361077.A0A151ZCX8"/>
<dbReference type="OMA" id="CHMLTFV"/>
<dbReference type="InParanoid" id="A0A151ZCX8"/>
<reference evidence="2 3" key="1">
    <citation type="submission" date="2015-12" db="EMBL/GenBank/DDBJ databases">
        <title>Dictyostelia acquired genes for synthesis and detection of signals that induce cell-type specialization by lateral gene transfer from prokaryotes.</title>
        <authorList>
            <person name="Gloeckner G."/>
            <person name="Schaap P."/>
        </authorList>
    </citation>
    <scope>NUCLEOTIDE SEQUENCE [LARGE SCALE GENOMIC DNA]</scope>
    <source>
        <strain evidence="2 3">TK</strain>
    </source>
</reference>
<dbReference type="OrthoDB" id="14934at2759"/>
<dbReference type="Gene3D" id="3.40.50.150">
    <property type="entry name" value="Vaccinia Virus protein VP39"/>
    <property type="match status" value="1"/>
</dbReference>
<proteinExistence type="predicted"/>
<dbReference type="PANTHER" id="PTHR43667">
    <property type="entry name" value="CYCLOPROPANE-FATTY-ACYL-PHOSPHOLIPID SYNTHASE"/>
    <property type="match status" value="1"/>
</dbReference>
<dbReference type="SUPFAM" id="SSF53335">
    <property type="entry name" value="S-adenosyl-L-methionine-dependent methyltransferases"/>
    <property type="match status" value="1"/>
</dbReference>
<name>A0A151ZCX8_TIELA</name>
<protein>
    <submittedName>
        <fullName evidence="2">Cyclopropane fatty acid synthase</fullName>
    </submittedName>
</protein>
<dbReference type="Proteomes" id="UP000076078">
    <property type="component" value="Unassembled WGS sequence"/>
</dbReference>
<dbReference type="AlphaFoldDB" id="A0A151ZCX8"/>
<feature type="compositionally biased region" description="Pro residues" evidence="1">
    <location>
        <begin position="439"/>
        <end position="451"/>
    </location>
</feature>
<dbReference type="InterPro" id="IPR050723">
    <property type="entry name" value="CFA/CMAS"/>
</dbReference>
<comment type="caution">
    <text evidence="2">The sequence shown here is derived from an EMBL/GenBank/DDBJ whole genome shotgun (WGS) entry which is preliminary data.</text>
</comment>
<dbReference type="EMBL" id="LODT01000034">
    <property type="protein sequence ID" value="KYQ91812.1"/>
    <property type="molecule type" value="Genomic_DNA"/>
</dbReference>
<sequence length="470" mass="53633">MQSLVPSFISNSISSSFVNWAYNFLFKEYLTKTKYGCIQIEIDDKYYSQYSTVNSKPLVFGDINCHGDLQCKITIVNLYRFLFKIIFGGDIGFSETYILGDFDTSNLSLLIKIFILNRNELDELDSKWAFLKHKVDRILHLVHKNTIEGSKENIKAHYDLSNEMFQLFLDPTMSYSCAYFSTPQDTLEQAQLNKIRLLIDKANISSHHHILEIGTGWGALAIEAVKRTGCRVTTISISDAQVQLATERVKQAGLQDRITILNTDYRTLQGKFDRVISCEMLEAVGLENLGTYFNCIDNLLTNDGLVVIQFIATNDQRLPVYSKGCDYIQKYIFPGSFCPPITSIVNAVTDNTKLVLDNMENMGPHYALTLNSWKQNFLANREKIFNLGFDQQFIRMFLYYFAYCESAFETRSISLIQMVYSRPCNSNNLPFYLPRKTPDPTPAKPSSPPSPTLKSILPIQQETPTITNNI</sequence>
<evidence type="ECO:0000256" key="1">
    <source>
        <dbReference type="SAM" id="MobiDB-lite"/>
    </source>
</evidence>
<evidence type="ECO:0000313" key="2">
    <source>
        <dbReference type="EMBL" id="KYQ91812.1"/>
    </source>
</evidence>
<keyword evidence="3" id="KW-1185">Reference proteome</keyword>
<accession>A0A151ZCX8</accession>
<gene>
    <name evidence="2" type="ORF">DLAC_07607</name>
</gene>
<evidence type="ECO:0000313" key="3">
    <source>
        <dbReference type="Proteomes" id="UP000076078"/>
    </source>
</evidence>
<dbReference type="InterPro" id="IPR029063">
    <property type="entry name" value="SAM-dependent_MTases_sf"/>
</dbReference>
<dbReference type="CDD" id="cd02440">
    <property type="entry name" value="AdoMet_MTases"/>
    <property type="match status" value="1"/>
</dbReference>
<dbReference type="PANTHER" id="PTHR43667:SF2">
    <property type="entry name" value="FATTY ACID C-METHYL TRANSFERASE"/>
    <property type="match status" value="1"/>
</dbReference>
<organism evidence="2 3">
    <name type="scientific">Tieghemostelium lacteum</name>
    <name type="common">Slime mold</name>
    <name type="synonym">Dictyostelium lacteum</name>
    <dbReference type="NCBI Taxonomy" id="361077"/>
    <lineage>
        <taxon>Eukaryota</taxon>
        <taxon>Amoebozoa</taxon>
        <taxon>Evosea</taxon>
        <taxon>Eumycetozoa</taxon>
        <taxon>Dictyostelia</taxon>
        <taxon>Dictyosteliales</taxon>
        <taxon>Raperosteliaceae</taxon>
        <taxon>Tieghemostelium</taxon>
    </lineage>
</organism>
<feature type="region of interest" description="Disordered" evidence="1">
    <location>
        <begin position="435"/>
        <end position="455"/>
    </location>
</feature>